<proteinExistence type="predicted"/>
<keyword evidence="3" id="KW-1185">Reference proteome</keyword>
<reference evidence="2 3" key="1">
    <citation type="journal article" date="2019" name="Sci. Rep.">
        <title>Orb-weaving spider Araneus ventricosus genome elucidates the spidroin gene catalogue.</title>
        <authorList>
            <person name="Kono N."/>
            <person name="Nakamura H."/>
            <person name="Ohtoshi R."/>
            <person name="Moran D.A.P."/>
            <person name="Shinohara A."/>
            <person name="Yoshida Y."/>
            <person name="Fujiwara M."/>
            <person name="Mori M."/>
            <person name="Tomita M."/>
            <person name="Arakawa K."/>
        </authorList>
    </citation>
    <scope>NUCLEOTIDE SEQUENCE [LARGE SCALE GENOMIC DNA]</scope>
</reference>
<name>A0A4Y2HMY6_ARAVE</name>
<gene>
    <name evidence="1" type="ORF">AVEN_129825_1</name>
    <name evidence="2" type="ORF">AVEN_173099_1</name>
</gene>
<organism evidence="2 3">
    <name type="scientific">Araneus ventricosus</name>
    <name type="common">Orbweaver spider</name>
    <name type="synonym">Epeira ventricosa</name>
    <dbReference type="NCBI Taxonomy" id="182803"/>
    <lineage>
        <taxon>Eukaryota</taxon>
        <taxon>Metazoa</taxon>
        <taxon>Ecdysozoa</taxon>
        <taxon>Arthropoda</taxon>
        <taxon>Chelicerata</taxon>
        <taxon>Arachnida</taxon>
        <taxon>Araneae</taxon>
        <taxon>Araneomorphae</taxon>
        <taxon>Entelegynae</taxon>
        <taxon>Araneoidea</taxon>
        <taxon>Araneidae</taxon>
        <taxon>Araneus</taxon>
    </lineage>
</organism>
<evidence type="ECO:0000313" key="2">
    <source>
        <dbReference type="EMBL" id="GBM66746.1"/>
    </source>
</evidence>
<dbReference type="EMBL" id="BGPR01182418">
    <property type="protein sequence ID" value="GBM66729.1"/>
    <property type="molecule type" value="Genomic_DNA"/>
</dbReference>
<dbReference type="Proteomes" id="UP000499080">
    <property type="component" value="Unassembled WGS sequence"/>
</dbReference>
<protein>
    <submittedName>
        <fullName evidence="2">Uncharacterized protein</fullName>
    </submittedName>
</protein>
<evidence type="ECO:0000313" key="1">
    <source>
        <dbReference type="EMBL" id="GBM66729.1"/>
    </source>
</evidence>
<dbReference type="EMBL" id="BGPR01182425">
    <property type="protein sequence ID" value="GBM66746.1"/>
    <property type="molecule type" value="Genomic_DNA"/>
</dbReference>
<evidence type="ECO:0000313" key="3">
    <source>
        <dbReference type="Proteomes" id="UP000499080"/>
    </source>
</evidence>
<sequence length="93" mass="10775">MLCYEKKSKETQGDTQLLHRKHAGQIILNWSKQGRKAYPSYHTPLVKPEIQSSSPMGTLKYKQSPKKPELKLLYLQPEKNKNKSSWNHIPTDA</sequence>
<comment type="caution">
    <text evidence="2">The sequence shown here is derived from an EMBL/GenBank/DDBJ whole genome shotgun (WGS) entry which is preliminary data.</text>
</comment>
<accession>A0A4Y2HMY6</accession>
<dbReference type="AlphaFoldDB" id="A0A4Y2HMY6"/>